<name>A0AAE0I755_9PEZI</name>
<organism evidence="1 2">
    <name type="scientific">Cercophora scortea</name>
    <dbReference type="NCBI Taxonomy" id="314031"/>
    <lineage>
        <taxon>Eukaryota</taxon>
        <taxon>Fungi</taxon>
        <taxon>Dikarya</taxon>
        <taxon>Ascomycota</taxon>
        <taxon>Pezizomycotina</taxon>
        <taxon>Sordariomycetes</taxon>
        <taxon>Sordariomycetidae</taxon>
        <taxon>Sordariales</taxon>
        <taxon>Lasiosphaeriaceae</taxon>
        <taxon>Cercophora</taxon>
    </lineage>
</organism>
<evidence type="ECO:0000313" key="2">
    <source>
        <dbReference type="Proteomes" id="UP001286456"/>
    </source>
</evidence>
<keyword evidence="2" id="KW-1185">Reference proteome</keyword>
<dbReference type="Proteomes" id="UP001286456">
    <property type="component" value="Unassembled WGS sequence"/>
</dbReference>
<sequence length="276" mass="31395">MESKQLSDEDYKAMLESVLDVVRNLTLTGRGKTVELRLDDTTCSDDEPYRAVINEFRQDTISIHAKLTTQQAAEIFVQDAESFIHEVCAEWVEVHHERIERFLHLLSQESAATITEEVSVLDTTNFNGEELFEDLPLEFCSYEGQAKPTDPRTCHQLQPCAPFVYDDPPELLRLKRIRIVMFLAIACAQNAPNVALLICGMANSWAVTISIEAAGAKRGRKLQQHVLVIYGVGLVKSLIRSLTHVKKRLYDPEDKSKWTDVEGYRLKLPVEDWSMD</sequence>
<reference evidence="1" key="2">
    <citation type="submission" date="2023-06" db="EMBL/GenBank/DDBJ databases">
        <authorList>
            <consortium name="Lawrence Berkeley National Laboratory"/>
            <person name="Haridas S."/>
            <person name="Hensen N."/>
            <person name="Bonometti L."/>
            <person name="Westerberg I."/>
            <person name="Brannstrom I.O."/>
            <person name="Guillou S."/>
            <person name="Cros-Aarteil S."/>
            <person name="Calhoun S."/>
            <person name="Kuo A."/>
            <person name="Mondo S."/>
            <person name="Pangilinan J."/>
            <person name="Riley R."/>
            <person name="Labutti K."/>
            <person name="Andreopoulos B."/>
            <person name="Lipzen A."/>
            <person name="Chen C."/>
            <person name="Yanf M."/>
            <person name="Daum C."/>
            <person name="Ng V."/>
            <person name="Clum A."/>
            <person name="Steindorff A."/>
            <person name="Ohm R."/>
            <person name="Martin F."/>
            <person name="Silar P."/>
            <person name="Natvig D."/>
            <person name="Lalanne C."/>
            <person name="Gautier V."/>
            <person name="Ament-Velasquez S.L."/>
            <person name="Kruys A."/>
            <person name="Hutchinson M.I."/>
            <person name="Powell A.J."/>
            <person name="Barry K."/>
            <person name="Miller A.N."/>
            <person name="Grigoriev I.V."/>
            <person name="Debuchy R."/>
            <person name="Gladieux P."/>
            <person name="Thoren M.H."/>
            <person name="Johannesson H."/>
        </authorList>
    </citation>
    <scope>NUCLEOTIDE SEQUENCE</scope>
    <source>
        <strain evidence="1">SMH4131-1</strain>
    </source>
</reference>
<gene>
    <name evidence="1" type="ORF">B0T19DRAFT_445493</name>
</gene>
<dbReference type="EMBL" id="JAUEPO010000006">
    <property type="protein sequence ID" value="KAK3319690.1"/>
    <property type="molecule type" value="Genomic_DNA"/>
</dbReference>
<accession>A0AAE0I755</accession>
<proteinExistence type="predicted"/>
<protein>
    <submittedName>
        <fullName evidence="1">Uncharacterized protein</fullName>
    </submittedName>
</protein>
<dbReference type="AlphaFoldDB" id="A0AAE0I755"/>
<evidence type="ECO:0000313" key="1">
    <source>
        <dbReference type="EMBL" id="KAK3319690.1"/>
    </source>
</evidence>
<comment type="caution">
    <text evidence="1">The sequence shown here is derived from an EMBL/GenBank/DDBJ whole genome shotgun (WGS) entry which is preliminary data.</text>
</comment>
<reference evidence="1" key="1">
    <citation type="journal article" date="2023" name="Mol. Phylogenet. Evol.">
        <title>Genome-scale phylogeny and comparative genomics of the fungal order Sordariales.</title>
        <authorList>
            <person name="Hensen N."/>
            <person name="Bonometti L."/>
            <person name="Westerberg I."/>
            <person name="Brannstrom I.O."/>
            <person name="Guillou S."/>
            <person name="Cros-Aarteil S."/>
            <person name="Calhoun S."/>
            <person name="Haridas S."/>
            <person name="Kuo A."/>
            <person name="Mondo S."/>
            <person name="Pangilinan J."/>
            <person name="Riley R."/>
            <person name="LaButti K."/>
            <person name="Andreopoulos B."/>
            <person name="Lipzen A."/>
            <person name="Chen C."/>
            <person name="Yan M."/>
            <person name="Daum C."/>
            <person name="Ng V."/>
            <person name="Clum A."/>
            <person name="Steindorff A."/>
            <person name="Ohm R.A."/>
            <person name="Martin F."/>
            <person name="Silar P."/>
            <person name="Natvig D.O."/>
            <person name="Lalanne C."/>
            <person name="Gautier V."/>
            <person name="Ament-Velasquez S.L."/>
            <person name="Kruys A."/>
            <person name="Hutchinson M.I."/>
            <person name="Powell A.J."/>
            <person name="Barry K."/>
            <person name="Miller A.N."/>
            <person name="Grigoriev I.V."/>
            <person name="Debuchy R."/>
            <person name="Gladieux P."/>
            <person name="Hiltunen Thoren M."/>
            <person name="Johannesson H."/>
        </authorList>
    </citation>
    <scope>NUCLEOTIDE SEQUENCE</scope>
    <source>
        <strain evidence="1">SMH4131-1</strain>
    </source>
</reference>